<dbReference type="PANTHER" id="PTHR43235">
    <property type="entry name" value="GLUTAMINE AMIDOTRANSFERASE PB2B2.05-RELATED"/>
    <property type="match status" value="1"/>
</dbReference>
<protein>
    <submittedName>
        <fullName evidence="1">Gamma-glutamyl-gamma-aminobutyrate hydrolase family protein</fullName>
    </submittedName>
</protein>
<accession>A0ABP4H412</accession>
<sequence length="260" mass="27450">MTPTRYVAPTAGSPLIGLTGRRKRAAIMAAPQGFADAPIDVYFAEFATSVQGAGALAVHLPLDGDARALVARIDGLVLVGGDDVDPRRYGQSPGPFTTVVDPACDQFEIDLVVAALERDIPVLGVCRGQQILNVALGGTLQQHLELGEGESHGSYAYPRAHRVHDVEFTEGSTQAAVYGTRTRVNSFHHQAVDHPGDGVTVVGHAPDGTPEAIEVAGTSAIGVQWHPETFGGDPIFEWLAHTASATAQSTRDDNTQEVTR</sequence>
<dbReference type="Proteomes" id="UP001500653">
    <property type="component" value="Unassembled WGS sequence"/>
</dbReference>
<dbReference type="Gene3D" id="3.40.50.880">
    <property type="match status" value="1"/>
</dbReference>
<keyword evidence="2" id="KW-1185">Reference proteome</keyword>
<dbReference type="Pfam" id="PF07722">
    <property type="entry name" value="Peptidase_C26"/>
    <property type="match status" value="1"/>
</dbReference>
<dbReference type="InterPro" id="IPR029062">
    <property type="entry name" value="Class_I_gatase-like"/>
</dbReference>
<keyword evidence="1" id="KW-0378">Hydrolase</keyword>
<dbReference type="SUPFAM" id="SSF52317">
    <property type="entry name" value="Class I glutamine amidotransferase-like"/>
    <property type="match status" value="1"/>
</dbReference>
<evidence type="ECO:0000313" key="1">
    <source>
        <dbReference type="EMBL" id="GAA1249052.1"/>
    </source>
</evidence>
<dbReference type="RefSeq" id="WP_253865821.1">
    <property type="nucleotide sequence ID" value="NZ_BAAALN010000016.1"/>
</dbReference>
<organism evidence="1 2">
    <name type="scientific">Prauserella halophila</name>
    <dbReference type="NCBI Taxonomy" id="185641"/>
    <lineage>
        <taxon>Bacteria</taxon>
        <taxon>Bacillati</taxon>
        <taxon>Actinomycetota</taxon>
        <taxon>Actinomycetes</taxon>
        <taxon>Pseudonocardiales</taxon>
        <taxon>Pseudonocardiaceae</taxon>
        <taxon>Prauserella</taxon>
    </lineage>
</organism>
<dbReference type="InterPro" id="IPR044668">
    <property type="entry name" value="PuuD-like"/>
</dbReference>
<dbReference type="InterPro" id="IPR011697">
    <property type="entry name" value="Peptidase_C26"/>
</dbReference>
<dbReference type="PANTHER" id="PTHR43235:SF1">
    <property type="entry name" value="GLUTAMINE AMIDOTRANSFERASE PB2B2.05-RELATED"/>
    <property type="match status" value="1"/>
</dbReference>
<proteinExistence type="predicted"/>
<dbReference type="GO" id="GO:0016787">
    <property type="term" value="F:hydrolase activity"/>
    <property type="evidence" value="ECO:0007669"/>
    <property type="project" value="UniProtKB-KW"/>
</dbReference>
<evidence type="ECO:0000313" key="2">
    <source>
        <dbReference type="Proteomes" id="UP001500653"/>
    </source>
</evidence>
<comment type="caution">
    <text evidence="1">The sequence shown here is derived from an EMBL/GenBank/DDBJ whole genome shotgun (WGS) entry which is preliminary data.</text>
</comment>
<dbReference type="CDD" id="cd01745">
    <property type="entry name" value="GATase1_2"/>
    <property type="match status" value="1"/>
</dbReference>
<name>A0ABP4H412_9PSEU</name>
<dbReference type="PROSITE" id="PS51273">
    <property type="entry name" value="GATASE_TYPE_1"/>
    <property type="match status" value="1"/>
</dbReference>
<gene>
    <name evidence="1" type="ORF">GCM10009676_39340</name>
</gene>
<dbReference type="EMBL" id="BAAALN010000016">
    <property type="protein sequence ID" value="GAA1249052.1"/>
    <property type="molecule type" value="Genomic_DNA"/>
</dbReference>
<reference evidence="2" key="1">
    <citation type="journal article" date="2019" name="Int. J. Syst. Evol. Microbiol.">
        <title>The Global Catalogue of Microorganisms (GCM) 10K type strain sequencing project: providing services to taxonomists for standard genome sequencing and annotation.</title>
        <authorList>
            <consortium name="The Broad Institute Genomics Platform"/>
            <consortium name="The Broad Institute Genome Sequencing Center for Infectious Disease"/>
            <person name="Wu L."/>
            <person name="Ma J."/>
        </authorList>
    </citation>
    <scope>NUCLEOTIDE SEQUENCE [LARGE SCALE GENOMIC DNA]</scope>
    <source>
        <strain evidence="2">JCM 13023</strain>
    </source>
</reference>